<organism evidence="2">
    <name type="scientific">Ditylum brightwellii</name>
    <dbReference type="NCBI Taxonomy" id="49249"/>
    <lineage>
        <taxon>Eukaryota</taxon>
        <taxon>Sar</taxon>
        <taxon>Stramenopiles</taxon>
        <taxon>Ochrophyta</taxon>
        <taxon>Bacillariophyta</taxon>
        <taxon>Mediophyceae</taxon>
        <taxon>Lithodesmiophycidae</taxon>
        <taxon>Lithodesmiales</taxon>
        <taxon>Lithodesmiaceae</taxon>
        <taxon>Ditylum</taxon>
    </lineage>
</organism>
<sequence>MTQKASSPAKTTPTYSSDLSKLHRTHPTNQVVHSLAEARDAASQWDVLCSSSPLRHRVKLETDEEWVAFLSDCNEGKASGETNINLTMLLKKCYGLAFSMPPSPIAVARRPPVGGSLEPLSV</sequence>
<feature type="compositionally biased region" description="Polar residues" evidence="1">
    <location>
        <begin position="1"/>
        <end position="19"/>
    </location>
</feature>
<evidence type="ECO:0000313" key="2">
    <source>
        <dbReference type="EMBL" id="CAE4659005.1"/>
    </source>
</evidence>
<dbReference type="AlphaFoldDB" id="A0A6U3TB22"/>
<feature type="region of interest" description="Disordered" evidence="1">
    <location>
        <begin position="1"/>
        <end position="27"/>
    </location>
</feature>
<dbReference type="EMBL" id="HBNS01055882">
    <property type="protein sequence ID" value="CAE4659005.1"/>
    <property type="molecule type" value="Transcribed_RNA"/>
</dbReference>
<name>A0A6U3TB22_9STRA</name>
<reference evidence="2" key="1">
    <citation type="submission" date="2021-01" db="EMBL/GenBank/DDBJ databases">
        <authorList>
            <person name="Corre E."/>
            <person name="Pelletier E."/>
            <person name="Niang G."/>
            <person name="Scheremetjew M."/>
            <person name="Finn R."/>
            <person name="Kale V."/>
            <person name="Holt S."/>
            <person name="Cochrane G."/>
            <person name="Meng A."/>
            <person name="Brown T."/>
            <person name="Cohen L."/>
        </authorList>
    </citation>
    <scope>NUCLEOTIDE SEQUENCE</scope>
    <source>
        <strain evidence="2">GSO104</strain>
    </source>
</reference>
<proteinExistence type="predicted"/>
<gene>
    <name evidence="2" type="ORF">DBRI00130_LOCUS40356</name>
</gene>
<protein>
    <submittedName>
        <fullName evidence="2">Uncharacterized protein</fullName>
    </submittedName>
</protein>
<evidence type="ECO:0000256" key="1">
    <source>
        <dbReference type="SAM" id="MobiDB-lite"/>
    </source>
</evidence>
<accession>A0A6U3TB22</accession>